<dbReference type="GO" id="GO:0004672">
    <property type="term" value="F:protein kinase activity"/>
    <property type="evidence" value="ECO:0007669"/>
    <property type="project" value="InterPro"/>
</dbReference>
<dbReference type="InterPro" id="IPR000719">
    <property type="entry name" value="Prot_kinase_dom"/>
</dbReference>
<dbReference type="SUPFAM" id="SSF56112">
    <property type="entry name" value="Protein kinase-like (PK-like)"/>
    <property type="match status" value="1"/>
</dbReference>
<dbReference type="OrthoDB" id="5809314at2759"/>
<dbReference type="STRING" id="27342.A0A0H2RQS2"/>
<evidence type="ECO:0000313" key="3">
    <source>
        <dbReference type="Proteomes" id="UP000053477"/>
    </source>
</evidence>
<protein>
    <submittedName>
        <fullName evidence="2">Kinase-like protein</fullName>
    </submittedName>
</protein>
<dbReference type="InterPro" id="IPR011009">
    <property type="entry name" value="Kinase-like_dom_sf"/>
</dbReference>
<dbReference type="InterPro" id="IPR050167">
    <property type="entry name" value="Ser_Thr_protein_kinase"/>
</dbReference>
<name>A0A0H2RQS2_9AGAM</name>
<dbReference type="GO" id="GO:0005524">
    <property type="term" value="F:ATP binding"/>
    <property type="evidence" value="ECO:0007669"/>
    <property type="project" value="InterPro"/>
</dbReference>
<dbReference type="GO" id="GO:0005737">
    <property type="term" value="C:cytoplasm"/>
    <property type="evidence" value="ECO:0007669"/>
    <property type="project" value="TreeGrafter"/>
</dbReference>
<dbReference type="SMART" id="SM00220">
    <property type="entry name" value="S_TKc"/>
    <property type="match status" value="1"/>
</dbReference>
<evidence type="ECO:0000313" key="2">
    <source>
        <dbReference type="EMBL" id="KLO13917.1"/>
    </source>
</evidence>
<dbReference type="Proteomes" id="UP000053477">
    <property type="component" value="Unassembled WGS sequence"/>
</dbReference>
<dbReference type="AlphaFoldDB" id="A0A0H2RQS2"/>
<proteinExistence type="predicted"/>
<dbReference type="PROSITE" id="PS50011">
    <property type="entry name" value="PROTEIN_KINASE_DOM"/>
    <property type="match status" value="1"/>
</dbReference>
<reference evidence="2 3" key="1">
    <citation type="submission" date="2015-04" db="EMBL/GenBank/DDBJ databases">
        <title>Complete genome sequence of Schizopora paradoxa KUC8140, a cosmopolitan wood degrader in East Asia.</title>
        <authorList>
            <consortium name="DOE Joint Genome Institute"/>
            <person name="Min B."/>
            <person name="Park H."/>
            <person name="Jang Y."/>
            <person name="Kim J.-J."/>
            <person name="Kim K.H."/>
            <person name="Pangilinan J."/>
            <person name="Lipzen A."/>
            <person name="Riley R."/>
            <person name="Grigoriev I.V."/>
            <person name="Spatafora J.W."/>
            <person name="Choi I.-G."/>
        </authorList>
    </citation>
    <scope>NUCLEOTIDE SEQUENCE [LARGE SCALE GENOMIC DNA]</scope>
    <source>
        <strain evidence="2 3">KUC8140</strain>
    </source>
</reference>
<dbReference type="PROSITE" id="PS00108">
    <property type="entry name" value="PROTEIN_KINASE_ST"/>
    <property type="match status" value="1"/>
</dbReference>
<keyword evidence="2" id="KW-0418">Kinase</keyword>
<feature type="domain" description="Protein kinase" evidence="1">
    <location>
        <begin position="1"/>
        <end position="158"/>
    </location>
</feature>
<feature type="non-terminal residue" evidence="2">
    <location>
        <position position="1"/>
    </location>
</feature>
<dbReference type="InterPro" id="IPR008271">
    <property type="entry name" value="Ser/Thr_kinase_AS"/>
</dbReference>
<gene>
    <name evidence="2" type="ORF">SCHPADRAFT_827295</name>
</gene>
<sequence>REIHIWSSLKHDYVLPFLGYYIEGESNPVPNLVSEWMVNGSLDRYMKLIPRADLETWDLLFKIACGLGYLHSNGVIHSDLKCANILISEDRNPLLCDFGISRLTSTTTTSTDIRGSMPWMARELFVVPQNAAPSKHDERSDIWAFGMVIYVCPLFYCY</sequence>
<dbReference type="InParanoid" id="A0A0H2RQS2"/>
<keyword evidence="3" id="KW-1185">Reference proteome</keyword>
<dbReference type="PANTHER" id="PTHR23257">
    <property type="entry name" value="SERINE-THREONINE PROTEIN KINASE"/>
    <property type="match status" value="1"/>
</dbReference>
<evidence type="ECO:0000259" key="1">
    <source>
        <dbReference type="PROSITE" id="PS50011"/>
    </source>
</evidence>
<keyword evidence="2" id="KW-0808">Transferase</keyword>
<dbReference type="EMBL" id="KQ085952">
    <property type="protein sequence ID" value="KLO13917.1"/>
    <property type="molecule type" value="Genomic_DNA"/>
</dbReference>
<dbReference type="Pfam" id="PF00069">
    <property type="entry name" value="Pkinase"/>
    <property type="match status" value="1"/>
</dbReference>
<organism evidence="2 3">
    <name type="scientific">Schizopora paradoxa</name>
    <dbReference type="NCBI Taxonomy" id="27342"/>
    <lineage>
        <taxon>Eukaryota</taxon>
        <taxon>Fungi</taxon>
        <taxon>Dikarya</taxon>
        <taxon>Basidiomycota</taxon>
        <taxon>Agaricomycotina</taxon>
        <taxon>Agaricomycetes</taxon>
        <taxon>Hymenochaetales</taxon>
        <taxon>Schizoporaceae</taxon>
        <taxon>Schizopora</taxon>
    </lineage>
</organism>
<dbReference type="Gene3D" id="1.10.510.10">
    <property type="entry name" value="Transferase(Phosphotransferase) domain 1"/>
    <property type="match status" value="1"/>
</dbReference>
<accession>A0A0H2RQS2</accession>
<dbReference type="GO" id="GO:0007165">
    <property type="term" value="P:signal transduction"/>
    <property type="evidence" value="ECO:0007669"/>
    <property type="project" value="TreeGrafter"/>
</dbReference>